<comment type="caution">
    <text evidence="3">The sequence shown here is derived from an EMBL/GenBank/DDBJ whole genome shotgun (WGS) entry which is preliminary data.</text>
</comment>
<dbReference type="PANTHER" id="PTHR28532">
    <property type="entry name" value="GEO13458P1"/>
    <property type="match status" value="1"/>
</dbReference>
<dbReference type="InterPro" id="IPR019191">
    <property type="entry name" value="Essential_protein_Yae1_N"/>
</dbReference>
<proteinExistence type="inferred from homology"/>
<organism evidence="3 4">
    <name type="scientific">Striga asiatica</name>
    <name type="common">Asiatic witchweed</name>
    <name type="synonym">Buchnera asiatica</name>
    <dbReference type="NCBI Taxonomy" id="4170"/>
    <lineage>
        <taxon>Eukaryota</taxon>
        <taxon>Viridiplantae</taxon>
        <taxon>Streptophyta</taxon>
        <taxon>Embryophyta</taxon>
        <taxon>Tracheophyta</taxon>
        <taxon>Spermatophyta</taxon>
        <taxon>Magnoliopsida</taxon>
        <taxon>eudicotyledons</taxon>
        <taxon>Gunneridae</taxon>
        <taxon>Pentapetalae</taxon>
        <taxon>asterids</taxon>
        <taxon>lamiids</taxon>
        <taxon>Lamiales</taxon>
        <taxon>Orobanchaceae</taxon>
        <taxon>Buchnereae</taxon>
        <taxon>Striga</taxon>
    </lineage>
</organism>
<dbReference type="AlphaFoldDB" id="A0A5A7P9W0"/>
<evidence type="ECO:0000313" key="4">
    <source>
        <dbReference type="Proteomes" id="UP000325081"/>
    </source>
</evidence>
<accession>A0A5A7P9W0</accession>
<protein>
    <submittedName>
        <fullName evidence="3">Oral cancer overexpressed protein 1</fullName>
    </submittedName>
</protein>
<dbReference type="OrthoDB" id="48036at2759"/>
<dbReference type="Pfam" id="PF09811">
    <property type="entry name" value="Yae1_N"/>
    <property type="match status" value="1"/>
</dbReference>
<feature type="domain" description="Essential protein Yae1 N-terminal" evidence="2">
    <location>
        <begin position="45"/>
        <end position="83"/>
    </location>
</feature>
<evidence type="ECO:0000313" key="3">
    <source>
        <dbReference type="EMBL" id="GER29461.1"/>
    </source>
</evidence>
<dbReference type="EMBL" id="BKCP01003891">
    <property type="protein sequence ID" value="GER29461.1"/>
    <property type="molecule type" value="Genomic_DNA"/>
</dbReference>
<comment type="similarity">
    <text evidence="1">Belongs to the LTO1 family.</text>
</comment>
<keyword evidence="4" id="KW-1185">Reference proteome</keyword>
<reference evidence="4" key="1">
    <citation type="journal article" date="2019" name="Curr. Biol.">
        <title>Genome Sequence of Striga asiatica Provides Insight into the Evolution of Plant Parasitism.</title>
        <authorList>
            <person name="Yoshida S."/>
            <person name="Kim S."/>
            <person name="Wafula E.K."/>
            <person name="Tanskanen J."/>
            <person name="Kim Y.M."/>
            <person name="Honaas L."/>
            <person name="Yang Z."/>
            <person name="Spallek T."/>
            <person name="Conn C.E."/>
            <person name="Ichihashi Y."/>
            <person name="Cheong K."/>
            <person name="Cui S."/>
            <person name="Der J.P."/>
            <person name="Gundlach H."/>
            <person name="Jiao Y."/>
            <person name="Hori C."/>
            <person name="Ishida J.K."/>
            <person name="Kasahara H."/>
            <person name="Kiba T."/>
            <person name="Kim M.S."/>
            <person name="Koo N."/>
            <person name="Laohavisit A."/>
            <person name="Lee Y.H."/>
            <person name="Lumba S."/>
            <person name="McCourt P."/>
            <person name="Mortimer J.C."/>
            <person name="Mutuku J.M."/>
            <person name="Nomura T."/>
            <person name="Sasaki-Sekimoto Y."/>
            <person name="Seto Y."/>
            <person name="Wang Y."/>
            <person name="Wakatake T."/>
            <person name="Sakakibara H."/>
            <person name="Demura T."/>
            <person name="Yamaguchi S."/>
            <person name="Yoneyama K."/>
            <person name="Manabe R.I."/>
            <person name="Nelson D.C."/>
            <person name="Schulman A.H."/>
            <person name="Timko M.P."/>
            <person name="dePamphilis C.W."/>
            <person name="Choi D."/>
            <person name="Shirasu K."/>
        </authorList>
    </citation>
    <scope>NUCLEOTIDE SEQUENCE [LARGE SCALE GENOMIC DNA]</scope>
    <source>
        <strain evidence="4">cv. UVA1</strain>
    </source>
</reference>
<dbReference type="PANTHER" id="PTHR28532:SF1">
    <property type="entry name" value="ORAL CANCER OVEREXPRESSED 1"/>
    <property type="match status" value="1"/>
</dbReference>
<gene>
    <name evidence="3" type="ORF">STAS_05320</name>
</gene>
<sequence>MITSKAETQTNVKHWEFSGCFFMDGGIEDIFASSLNLEETHFKEGYGEGHADGLIAGKEEGRQVGLKTGFEVGEELGFYRGCVGIWSSAVRVDPDFVSARIQRMIKQMDELLEKYPILEPENETVSDMMDSLRLKFRAVCASMNVKLDYDGYPKASHAGDIEF</sequence>
<evidence type="ECO:0000259" key="2">
    <source>
        <dbReference type="Pfam" id="PF09811"/>
    </source>
</evidence>
<dbReference type="Proteomes" id="UP000325081">
    <property type="component" value="Unassembled WGS sequence"/>
</dbReference>
<dbReference type="InterPro" id="IPR052436">
    <property type="entry name" value="LTO1_adapter"/>
</dbReference>
<name>A0A5A7P9W0_STRAF</name>
<evidence type="ECO:0000256" key="1">
    <source>
        <dbReference type="ARBA" id="ARBA00038090"/>
    </source>
</evidence>